<feature type="compositionally biased region" description="Basic and acidic residues" evidence="1">
    <location>
        <begin position="86"/>
        <end position="117"/>
    </location>
</feature>
<feature type="compositionally biased region" description="Polar residues" evidence="1">
    <location>
        <begin position="548"/>
        <end position="557"/>
    </location>
</feature>
<evidence type="ECO:0000256" key="1">
    <source>
        <dbReference type="SAM" id="MobiDB-lite"/>
    </source>
</evidence>
<feature type="region of interest" description="Disordered" evidence="1">
    <location>
        <begin position="605"/>
        <end position="627"/>
    </location>
</feature>
<feature type="compositionally biased region" description="Acidic residues" evidence="1">
    <location>
        <begin position="471"/>
        <end position="489"/>
    </location>
</feature>
<feature type="compositionally biased region" description="Pro residues" evidence="1">
    <location>
        <begin position="342"/>
        <end position="351"/>
    </location>
</feature>
<comment type="caution">
    <text evidence="2">The sequence shown here is derived from an EMBL/GenBank/DDBJ whole genome shotgun (WGS) entry which is preliminary data.</text>
</comment>
<dbReference type="OrthoDB" id="5407458at2759"/>
<dbReference type="VEuPathDB" id="FungiDB:ATCC64974_58520"/>
<feature type="region of interest" description="Disordered" evidence="1">
    <location>
        <begin position="31"/>
        <end position="148"/>
    </location>
</feature>
<dbReference type="OMA" id="GRSNSYH"/>
<reference evidence="3" key="1">
    <citation type="journal article" date="2016" name="Genome Announc.">
        <title>Draft genome sequence of Aspergillus niger strain An76.</title>
        <authorList>
            <person name="Gong W."/>
            <person name="Cheng Z."/>
            <person name="Zhang H."/>
            <person name="Liu L."/>
            <person name="Gao P."/>
            <person name="Wang L."/>
        </authorList>
    </citation>
    <scope>NUCLEOTIDE SEQUENCE [LARGE SCALE GENOMIC DNA]</scope>
    <source>
        <strain evidence="3">An76</strain>
    </source>
</reference>
<dbReference type="VEuPathDB" id="FungiDB:M747DRAFT_311936"/>
<proteinExistence type="predicted"/>
<feature type="region of interest" description="Disordered" evidence="1">
    <location>
        <begin position="651"/>
        <end position="681"/>
    </location>
</feature>
<evidence type="ECO:0000313" key="2">
    <source>
        <dbReference type="EMBL" id="GAQ34619.1"/>
    </source>
</evidence>
<dbReference type="EMBL" id="BCMY01000001">
    <property type="protein sequence ID" value="GAQ34619.1"/>
    <property type="molecule type" value="Genomic_DNA"/>
</dbReference>
<name>A0A100I4L5_ASPNG</name>
<organism evidence="2 3">
    <name type="scientific">Aspergillus niger</name>
    <dbReference type="NCBI Taxonomy" id="5061"/>
    <lineage>
        <taxon>Eukaryota</taxon>
        <taxon>Fungi</taxon>
        <taxon>Dikarya</taxon>
        <taxon>Ascomycota</taxon>
        <taxon>Pezizomycotina</taxon>
        <taxon>Eurotiomycetes</taxon>
        <taxon>Eurotiomycetidae</taxon>
        <taxon>Eurotiales</taxon>
        <taxon>Aspergillaceae</taxon>
        <taxon>Aspergillus</taxon>
        <taxon>Aspergillus subgen. Circumdati</taxon>
    </lineage>
</organism>
<gene>
    <name evidence="2" type="ORF">ABL_00793</name>
</gene>
<dbReference type="VEuPathDB" id="FungiDB:An09g02960"/>
<feature type="compositionally biased region" description="Pro residues" evidence="1">
    <location>
        <begin position="507"/>
        <end position="516"/>
    </location>
</feature>
<dbReference type="AlphaFoldDB" id="A0A100I4L5"/>
<dbReference type="VEuPathDB" id="FungiDB:An02g04920"/>
<accession>A0A100I4L5</accession>
<feature type="compositionally biased region" description="Basic and acidic residues" evidence="1">
    <location>
        <begin position="352"/>
        <end position="372"/>
    </location>
</feature>
<evidence type="ECO:0000313" key="3">
    <source>
        <dbReference type="Proteomes" id="UP000068243"/>
    </source>
</evidence>
<feature type="compositionally biased region" description="Basic and acidic residues" evidence="1">
    <location>
        <begin position="402"/>
        <end position="419"/>
    </location>
</feature>
<feature type="compositionally biased region" description="Polar residues" evidence="1">
    <location>
        <begin position="54"/>
        <end position="71"/>
    </location>
</feature>
<feature type="compositionally biased region" description="Basic and acidic residues" evidence="1">
    <location>
        <begin position="651"/>
        <end position="669"/>
    </location>
</feature>
<feature type="region of interest" description="Disordered" evidence="1">
    <location>
        <begin position="175"/>
        <end position="569"/>
    </location>
</feature>
<dbReference type="Proteomes" id="UP000068243">
    <property type="component" value="Unassembled WGS sequence"/>
</dbReference>
<sequence>MSGKVPHAAFCEEYDEDAHVILPDTRQVANLTSKRSKPVLRSPAAPLVDVASDSGYSSRTAATVNSTQSGPSGRKSPVPLKLDTTLVKRADLGRVRSKSSREQSKPRIVRPSREDKMQVGAYPNGVSHAPAHAQRSPSRPRRRETSQMRHYPGTCWECDQGLYHASSTPVDSRPSMDYPYYMSQPPSSAHDYPPPPSPRGDPRYAPNPVQDIHVSRSSRPSARGGGPIYHPNNRPVSFHGMLPGMGQMVYQPSSMSRYEHGPPPSSSAYAYNPSSYAPSHYSQQSPYYSGMSDYGAPSEHRQERSVSSTRDGRGRRPSVYGAPVVDYDSASAAFDDDEPLDAAPPAPPPPPREPRPRLPSHSSHDRDEDYYRRPPLKHKNTPHIIQKRPEPRKNVSAPSVTSDRHSARSFDMADMKDALPDGYGYRRSSRETVVPARSRSYRRPTAYHESTRPSRIAVENSRRRQPTIYDFPDDDDEEDDDEEEEDDEMDEKHREAEEYQATRTAKPPVPPAPPVPLTADALFKAKSSQRAESDSGSQKSRSSRGSDARTQSGSNAGSKPEEDNNIVMTLNGVTMSFPQDGGKKISVRTGETGAVELNIEGKQRPKKYLTNGSEYTGSVAHSRRELEDARRVREIEDSRRVREIEDARRVREIEDARRVRSDRKSDRASRRSSRSTYGGRY</sequence>
<feature type="compositionally biased region" description="Low complexity" evidence="1">
    <location>
        <begin position="266"/>
        <end position="289"/>
    </location>
</feature>
<feature type="compositionally biased region" description="Basic and acidic residues" evidence="1">
    <location>
        <begin position="298"/>
        <end position="314"/>
    </location>
</feature>
<protein>
    <submittedName>
        <fullName evidence="2">Uncharacterized protein</fullName>
    </submittedName>
</protein>
<feature type="compositionally biased region" description="Low complexity" evidence="1">
    <location>
        <begin position="534"/>
        <end position="545"/>
    </location>
</feature>
<dbReference type="VEuPathDB" id="FungiDB:ASPNIDRAFT2_1174821"/>